<dbReference type="PROSITE" id="PS51257">
    <property type="entry name" value="PROKAR_LIPOPROTEIN"/>
    <property type="match status" value="1"/>
</dbReference>
<dbReference type="RefSeq" id="WP_144848844.1">
    <property type="nucleotide sequence ID" value="NZ_VMRJ01000003.1"/>
</dbReference>
<name>A0A558BVT4_9BACT</name>
<keyword evidence="2" id="KW-1185">Reference proteome</keyword>
<dbReference type="Proteomes" id="UP000317624">
    <property type="component" value="Unassembled WGS sequence"/>
</dbReference>
<dbReference type="EMBL" id="VMRJ01000003">
    <property type="protein sequence ID" value="TVT40624.1"/>
    <property type="molecule type" value="Genomic_DNA"/>
</dbReference>
<proteinExistence type="predicted"/>
<protein>
    <recommendedName>
        <fullName evidence="3">Lipoprotein</fullName>
    </recommendedName>
</protein>
<sequence>MPKAFHWVAGLPLLGACQTPETPEVPPRLVPLLETTVPRYRPLLNRQDTLESFWAPDSLYADSLFQLSNAHRSQVLLRVRFVPASVAAQAQLDTLRFRRPDLRLEEYEQPGYHWDFFAAASSEPKVTETADRTPLRLSVTYSWRLALLEHRRWPAGNSYERNSYLMDYPFGPVAIARVSDSVVYVRVYPLLPDRPRPDTLYTYFQNGERRKRIPVVADQLDTTRQALLRLSFRVLSHSVD</sequence>
<evidence type="ECO:0000313" key="2">
    <source>
        <dbReference type="Proteomes" id="UP000317624"/>
    </source>
</evidence>
<dbReference type="AlphaFoldDB" id="A0A558BVT4"/>
<evidence type="ECO:0000313" key="1">
    <source>
        <dbReference type="EMBL" id="TVT40624.1"/>
    </source>
</evidence>
<gene>
    <name evidence="1" type="ORF">FNT36_14235</name>
</gene>
<reference evidence="1 2" key="1">
    <citation type="submission" date="2019-07" db="EMBL/GenBank/DDBJ databases">
        <title>Hymenobacter sp. straun FUR1 Genome sequencing and assembly.</title>
        <authorList>
            <person name="Chhetri G."/>
        </authorList>
    </citation>
    <scope>NUCLEOTIDE SEQUENCE [LARGE SCALE GENOMIC DNA]</scope>
    <source>
        <strain evidence="1 2">Fur1</strain>
    </source>
</reference>
<dbReference type="OrthoDB" id="9847536at2"/>
<organism evidence="1 2">
    <name type="scientific">Hymenobacter setariae</name>
    <dbReference type="NCBI Taxonomy" id="2594794"/>
    <lineage>
        <taxon>Bacteria</taxon>
        <taxon>Pseudomonadati</taxon>
        <taxon>Bacteroidota</taxon>
        <taxon>Cytophagia</taxon>
        <taxon>Cytophagales</taxon>
        <taxon>Hymenobacteraceae</taxon>
        <taxon>Hymenobacter</taxon>
    </lineage>
</organism>
<accession>A0A558BVT4</accession>
<evidence type="ECO:0008006" key="3">
    <source>
        <dbReference type="Google" id="ProtNLM"/>
    </source>
</evidence>
<comment type="caution">
    <text evidence="1">The sequence shown here is derived from an EMBL/GenBank/DDBJ whole genome shotgun (WGS) entry which is preliminary data.</text>
</comment>